<keyword evidence="5 7" id="KW-1133">Transmembrane helix</keyword>
<dbReference type="GO" id="GO:0008381">
    <property type="term" value="F:mechanosensitive monoatomic ion channel activity"/>
    <property type="evidence" value="ECO:0007669"/>
    <property type="project" value="InterPro"/>
</dbReference>
<evidence type="ECO:0000256" key="4">
    <source>
        <dbReference type="ARBA" id="ARBA00022692"/>
    </source>
</evidence>
<evidence type="ECO:0000259" key="8">
    <source>
        <dbReference type="Pfam" id="PF00924"/>
    </source>
</evidence>
<name>A0A3P3R480_9EURY</name>
<evidence type="ECO:0000259" key="9">
    <source>
        <dbReference type="Pfam" id="PF21082"/>
    </source>
</evidence>
<dbReference type="InterPro" id="IPR006685">
    <property type="entry name" value="MscS_channel_2nd"/>
</dbReference>
<feature type="transmembrane region" description="Helical" evidence="7">
    <location>
        <begin position="92"/>
        <end position="114"/>
    </location>
</feature>
<feature type="domain" description="Mechanosensitive ion channel MscS" evidence="8">
    <location>
        <begin position="116"/>
        <end position="181"/>
    </location>
</feature>
<dbReference type="PANTHER" id="PTHR30221:SF1">
    <property type="entry name" value="SMALL-CONDUCTANCE MECHANOSENSITIVE CHANNEL"/>
    <property type="match status" value="1"/>
</dbReference>
<keyword evidence="4 7" id="KW-0812">Transmembrane</keyword>
<dbReference type="Gene3D" id="1.10.287.1260">
    <property type="match status" value="1"/>
</dbReference>
<comment type="subcellular location">
    <subcellularLocation>
        <location evidence="1">Cell membrane</location>
        <topology evidence="1">Multi-pass membrane protein</topology>
    </subcellularLocation>
</comment>
<dbReference type="Gene3D" id="2.30.30.60">
    <property type="match status" value="1"/>
</dbReference>
<organism evidence="10 11">
    <name type="scientific">Halocatena pleomorpha</name>
    <dbReference type="NCBI Taxonomy" id="1785090"/>
    <lineage>
        <taxon>Archaea</taxon>
        <taxon>Methanobacteriati</taxon>
        <taxon>Methanobacteriota</taxon>
        <taxon>Stenosarchaea group</taxon>
        <taxon>Halobacteria</taxon>
        <taxon>Halobacteriales</taxon>
        <taxon>Natronomonadaceae</taxon>
        <taxon>Halocatena</taxon>
    </lineage>
</organism>
<dbReference type="InterPro" id="IPR010920">
    <property type="entry name" value="LSM_dom_sf"/>
</dbReference>
<dbReference type="RefSeq" id="WP_124956606.1">
    <property type="nucleotide sequence ID" value="NZ_RRCH01000040.1"/>
</dbReference>
<dbReference type="PANTHER" id="PTHR30221">
    <property type="entry name" value="SMALL-CONDUCTANCE MECHANOSENSITIVE CHANNEL"/>
    <property type="match status" value="1"/>
</dbReference>
<feature type="domain" description="Mechanosensitive ion channel MscS C-terminal" evidence="9">
    <location>
        <begin position="190"/>
        <end position="274"/>
    </location>
</feature>
<feature type="transmembrane region" description="Helical" evidence="7">
    <location>
        <begin position="66"/>
        <end position="86"/>
    </location>
</feature>
<evidence type="ECO:0000256" key="3">
    <source>
        <dbReference type="ARBA" id="ARBA00022475"/>
    </source>
</evidence>
<dbReference type="SUPFAM" id="SSF82689">
    <property type="entry name" value="Mechanosensitive channel protein MscS (YggB), C-terminal domain"/>
    <property type="match status" value="1"/>
</dbReference>
<dbReference type="InterPro" id="IPR011014">
    <property type="entry name" value="MscS_channel_TM-2"/>
</dbReference>
<evidence type="ECO:0000256" key="2">
    <source>
        <dbReference type="ARBA" id="ARBA00008017"/>
    </source>
</evidence>
<dbReference type="SUPFAM" id="SSF82861">
    <property type="entry name" value="Mechanosensitive channel protein MscS (YggB), transmembrane region"/>
    <property type="match status" value="1"/>
</dbReference>
<protein>
    <submittedName>
        <fullName evidence="10">Mechanosensitive ion channel family protein</fullName>
    </submittedName>
</protein>
<evidence type="ECO:0000256" key="6">
    <source>
        <dbReference type="ARBA" id="ARBA00023136"/>
    </source>
</evidence>
<evidence type="ECO:0000313" key="11">
    <source>
        <dbReference type="Proteomes" id="UP000282322"/>
    </source>
</evidence>
<dbReference type="EMBL" id="RRCH01000040">
    <property type="protein sequence ID" value="RRJ28155.1"/>
    <property type="molecule type" value="Genomic_DNA"/>
</dbReference>
<evidence type="ECO:0000256" key="7">
    <source>
        <dbReference type="SAM" id="Phobius"/>
    </source>
</evidence>
<comment type="caution">
    <text evidence="10">The sequence shown here is derived from an EMBL/GenBank/DDBJ whole genome shotgun (WGS) entry which is preliminary data.</text>
</comment>
<evidence type="ECO:0000256" key="5">
    <source>
        <dbReference type="ARBA" id="ARBA00022989"/>
    </source>
</evidence>
<feature type="transmembrane region" description="Helical" evidence="7">
    <location>
        <begin position="20"/>
        <end position="45"/>
    </location>
</feature>
<keyword evidence="3" id="KW-1003">Cell membrane</keyword>
<keyword evidence="11" id="KW-1185">Reference proteome</keyword>
<dbReference type="InterPro" id="IPR045275">
    <property type="entry name" value="MscS_archaea/bacteria_type"/>
</dbReference>
<dbReference type="InterPro" id="IPR011066">
    <property type="entry name" value="MscS_channel_C_sf"/>
</dbReference>
<dbReference type="Pfam" id="PF21082">
    <property type="entry name" value="MS_channel_3rd"/>
    <property type="match status" value="1"/>
</dbReference>
<keyword evidence="6 7" id="KW-0472">Membrane</keyword>
<reference evidence="10 11" key="1">
    <citation type="submission" date="2018-11" db="EMBL/GenBank/DDBJ databases">
        <title>Taxonoimc description of Halomarina strain SPP-AMP-1.</title>
        <authorList>
            <person name="Pal Y."/>
            <person name="Srinivasana K."/>
            <person name="Verma A."/>
            <person name="Kumar P."/>
        </authorList>
    </citation>
    <scope>NUCLEOTIDE SEQUENCE [LARGE SCALE GENOMIC DNA]</scope>
    <source>
        <strain evidence="10 11">SPP-AMP-1</strain>
    </source>
</reference>
<proteinExistence type="inferred from homology"/>
<dbReference type="SUPFAM" id="SSF50182">
    <property type="entry name" value="Sm-like ribonucleoproteins"/>
    <property type="match status" value="1"/>
</dbReference>
<comment type="similarity">
    <text evidence="2">Belongs to the MscS (TC 1.A.23) family.</text>
</comment>
<evidence type="ECO:0000313" key="10">
    <source>
        <dbReference type="EMBL" id="RRJ28155.1"/>
    </source>
</evidence>
<evidence type="ECO:0000256" key="1">
    <source>
        <dbReference type="ARBA" id="ARBA00004651"/>
    </source>
</evidence>
<dbReference type="Gene3D" id="3.30.70.100">
    <property type="match status" value="1"/>
</dbReference>
<dbReference type="AlphaFoldDB" id="A0A3P3R480"/>
<sequence>MHPILQTNTANTVDELVVELLGMALKALGTMVTFVAAFVLLYYALKRVFKPRLRHVLESRGVNPTVLSLTMSVTEAAALLIAIAAASTIAEFGVVMSAFATLTGAVALAVGFAAQDIISNFVSGIFILRDEPFHVGDWIEWNDNEGVVRDVQLRTTKIETFDNEVITVPNSHLANNAVTNPVSNDTLRITFLFGIDYDDDIEHAKQVILEEARSTQGAVSDPSPVVRLTELGNSYVGLTGAVWIDDPTHSDYVKVRSDFVQAVKERFDAEGIDMPYPFTELTGEVSIAEPAAPTQRDATVND</sequence>
<dbReference type="InterPro" id="IPR023408">
    <property type="entry name" value="MscS_beta-dom_sf"/>
</dbReference>
<dbReference type="Proteomes" id="UP000282322">
    <property type="component" value="Unassembled WGS sequence"/>
</dbReference>
<dbReference type="GO" id="GO:0005886">
    <property type="term" value="C:plasma membrane"/>
    <property type="evidence" value="ECO:0007669"/>
    <property type="project" value="UniProtKB-SubCell"/>
</dbReference>
<dbReference type="OrthoDB" id="31543at2157"/>
<gene>
    <name evidence="10" type="ORF">EIK79_16300</name>
</gene>
<dbReference type="InterPro" id="IPR049278">
    <property type="entry name" value="MS_channel_C"/>
</dbReference>
<accession>A0A3P3R480</accession>
<dbReference type="Pfam" id="PF00924">
    <property type="entry name" value="MS_channel_2nd"/>
    <property type="match status" value="1"/>
</dbReference>